<dbReference type="PROSITE" id="PS51257">
    <property type="entry name" value="PROKAR_LIPOPROTEIN"/>
    <property type="match status" value="1"/>
</dbReference>
<feature type="chain" id="PRO_5043998920" evidence="2">
    <location>
        <begin position="23"/>
        <end position="152"/>
    </location>
</feature>
<reference evidence="3 4" key="1">
    <citation type="submission" date="2023-11" db="EMBL/GenBank/DDBJ databases">
        <authorList>
            <person name="Okamura Y."/>
        </authorList>
    </citation>
    <scope>NUCLEOTIDE SEQUENCE [LARGE SCALE GENOMIC DNA]</scope>
</reference>
<proteinExistence type="predicted"/>
<evidence type="ECO:0000313" key="4">
    <source>
        <dbReference type="Proteomes" id="UP001497472"/>
    </source>
</evidence>
<accession>A0AAV1JXS2</accession>
<feature type="signal peptide" evidence="2">
    <location>
        <begin position="1"/>
        <end position="22"/>
    </location>
</feature>
<keyword evidence="2" id="KW-0732">Signal</keyword>
<gene>
    <name evidence="3" type="ORF">LNINA_LOCUS12590</name>
</gene>
<sequence>MGRMRIYINLIFFIACLTCAIGRPEVQSRVPDSPSRIFGDESDSTTPIEISNFSEHVQIMPQIENDMNPKEEKSETTSDETTTEDATSNYDENFIDDSSVTTLEDGFTESTTENTIITFDYTTDAWRTTEEYNDVILQSVPLPAGALASLLG</sequence>
<feature type="compositionally biased region" description="Basic and acidic residues" evidence="1">
    <location>
        <begin position="67"/>
        <end position="76"/>
    </location>
</feature>
<dbReference type="Proteomes" id="UP001497472">
    <property type="component" value="Unassembled WGS sequence"/>
</dbReference>
<keyword evidence="4" id="KW-1185">Reference proteome</keyword>
<protein>
    <submittedName>
        <fullName evidence="3">Uncharacterized protein</fullName>
    </submittedName>
</protein>
<evidence type="ECO:0000256" key="2">
    <source>
        <dbReference type="SAM" id="SignalP"/>
    </source>
</evidence>
<name>A0AAV1JXS2_9NEOP</name>
<evidence type="ECO:0000313" key="3">
    <source>
        <dbReference type="EMBL" id="CAK1553619.1"/>
    </source>
</evidence>
<comment type="caution">
    <text evidence="3">The sequence shown here is derived from an EMBL/GenBank/DDBJ whole genome shotgun (WGS) entry which is preliminary data.</text>
</comment>
<dbReference type="AlphaFoldDB" id="A0AAV1JXS2"/>
<organism evidence="3 4">
    <name type="scientific">Leptosia nina</name>
    <dbReference type="NCBI Taxonomy" id="320188"/>
    <lineage>
        <taxon>Eukaryota</taxon>
        <taxon>Metazoa</taxon>
        <taxon>Ecdysozoa</taxon>
        <taxon>Arthropoda</taxon>
        <taxon>Hexapoda</taxon>
        <taxon>Insecta</taxon>
        <taxon>Pterygota</taxon>
        <taxon>Neoptera</taxon>
        <taxon>Endopterygota</taxon>
        <taxon>Lepidoptera</taxon>
        <taxon>Glossata</taxon>
        <taxon>Ditrysia</taxon>
        <taxon>Papilionoidea</taxon>
        <taxon>Pieridae</taxon>
        <taxon>Pierinae</taxon>
        <taxon>Leptosia</taxon>
    </lineage>
</organism>
<dbReference type="EMBL" id="CAVLEF010000225">
    <property type="protein sequence ID" value="CAK1553619.1"/>
    <property type="molecule type" value="Genomic_DNA"/>
</dbReference>
<evidence type="ECO:0000256" key="1">
    <source>
        <dbReference type="SAM" id="MobiDB-lite"/>
    </source>
</evidence>
<feature type="region of interest" description="Disordered" evidence="1">
    <location>
        <begin position="62"/>
        <end position="93"/>
    </location>
</feature>